<dbReference type="OMA" id="CEYEVTQ"/>
<dbReference type="KEGG" id="tva:5466584"/>
<feature type="coiled-coil region" evidence="1">
    <location>
        <begin position="170"/>
        <end position="197"/>
    </location>
</feature>
<feature type="coiled-coil region" evidence="1">
    <location>
        <begin position="85"/>
        <end position="119"/>
    </location>
</feature>
<sequence length="311" mass="36488">MNRTRAKTSISTDRTSRLPDLNSPKDSGSRITQDEINNIKLKTQQLELERKQMKSKTAYMKALIKARNNKIQSVYTQPNDNRNIKTASKNQLLTLEETAKSLERSLNERKKQLDEIEKSDKLAVSKELQIEIQMYYLEQKHLAQSVKTMKDKEAIIAMELNRLKRQAASAKANEDCIDDLQAEIDGLTEKLFAYNKSELRNYSTKQLKIIHDNPNELENIRKSIEEKIKNEGKEMEKNRRKCEKIQQKENDNIQYLQQIIDQQAQKIQEALDKMNQKDQPEEEESKEPEEKEQPEKEDQPEEEPKPEEKTQ</sequence>
<feature type="compositionally biased region" description="Basic and acidic residues" evidence="2">
    <location>
        <begin position="288"/>
        <end position="311"/>
    </location>
</feature>
<proteinExistence type="predicted"/>
<accession>A2DF44</accession>
<dbReference type="AlphaFoldDB" id="A2DF44"/>
<keyword evidence="1" id="KW-0175">Coiled coil</keyword>
<evidence type="ECO:0000256" key="1">
    <source>
        <dbReference type="SAM" id="Coils"/>
    </source>
</evidence>
<organism evidence="3 4">
    <name type="scientific">Trichomonas vaginalis (strain ATCC PRA-98 / G3)</name>
    <dbReference type="NCBI Taxonomy" id="412133"/>
    <lineage>
        <taxon>Eukaryota</taxon>
        <taxon>Metamonada</taxon>
        <taxon>Parabasalia</taxon>
        <taxon>Trichomonadida</taxon>
        <taxon>Trichomonadidae</taxon>
        <taxon>Trichomonas</taxon>
    </lineage>
</organism>
<dbReference type="SMR" id="A2DF44"/>
<keyword evidence="4" id="KW-1185">Reference proteome</keyword>
<dbReference type="VEuPathDB" id="TrichDB:TVAGG3_0531940"/>
<reference evidence="3" key="2">
    <citation type="journal article" date="2007" name="Science">
        <title>Draft genome sequence of the sexually transmitted pathogen Trichomonas vaginalis.</title>
        <authorList>
            <person name="Carlton J.M."/>
            <person name="Hirt R.P."/>
            <person name="Silva J.C."/>
            <person name="Delcher A.L."/>
            <person name="Schatz M."/>
            <person name="Zhao Q."/>
            <person name="Wortman J.R."/>
            <person name="Bidwell S.L."/>
            <person name="Alsmark U.C.M."/>
            <person name="Besteiro S."/>
            <person name="Sicheritz-Ponten T."/>
            <person name="Noel C.J."/>
            <person name="Dacks J.B."/>
            <person name="Foster P.G."/>
            <person name="Simillion C."/>
            <person name="Van de Peer Y."/>
            <person name="Miranda-Saavedra D."/>
            <person name="Barton G.J."/>
            <person name="Westrop G.D."/>
            <person name="Mueller S."/>
            <person name="Dessi D."/>
            <person name="Fiori P.L."/>
            <person name="Ren Q."/>
            <person name="Paulsen I."/>
            <person name="Zhang H."/>
            <person name="Bastida-Corcuera F.D."/>
            <person name="Simoes-Barbosa A."/>
            <person name="Brown M.T."/>
            <person name="Hayes R.D."/>
            <person name="Mukherjee M."/>
            <person name="Okumura C.Y."/>
            <person name="Schneider R."/>
            <person name="Smith A.J."/>
            <person name="Vanacova S."/>
            <person name="Villalvazo M."/>
            <person name="Haas B.J."/>
            <person name="Pertea M."/>
            <person name="Feldblyum T.V."/>
            <person name="Utterback T.R."/>
            <person name="Shu C.L."/>
            <person name="Osoegawa K."/>
            <person name="de Jong P.J."/>
            <person name="Hrdy I."/>
            <person name="Horvathova L."/>
            <person name="Zubacova Z."/>
            <person name="Dolezal P."/>
            <person name="Malik S.B."/>
            <person name="Logsdon J.M. Jr."/>
            <person name="Henze K."/>
            <person name="Gupta A."/>
            <person name="Wang C.C."/>
            <person name="Dunne R.L."/>
            <person name="Upcroft J.A."/>
            <person name="Upcroft P."/>
            <person name="White O."/>
            <person name="Salzberg S.L."/>
            <person name="Tang P."/>
            <person name="Chiu C.-H."/>
            <person name="Lee Y.-S."/>
            <person name="Embley T.M."/>
            <person name="Coombs G.H."/>
            <person name="Mottram J.C."/>
            <person name="Tachezy J."/>
            <person name="Fraser-Liggett C.M."/>
            <person name="Johnson P.J."/>
        </authorList>
    </citation>
    <scope>NUCLEOTIDE SEQUENCE [LARGE SCALE GENOMIC DNA]</scope>
    <source>
        <strain evidence="3">G3</strain>
    </source>
</reference>
<dbReference type="VEuPathDB" id="TrichDB:TVAG_172940"/>
<reference evidence="3" key="1">
    <citation type="submission" date="2006-10" db="EMBL/GenBank/DDBJ databases">
        <authorList>
            <person name="Amadeo P."/>
            <person name="Zhao Q."/>
            <person name="Wortman J."/>
            <person name="Fraser-Liggett C."/>
            <person name="Carlton J."/>
        </authorList>
    </citation>
    <scope>NUCLEOTIDE SEQUENCE</scope>
    <source>
        <strain evidence="3">G3</strain>
    </source>
</reference>
<dbReference type="Proteomes" id="UP000001542">
    <property type="component" value="Unassembled WGS sequence"/>
</dbReference>
<gene>
    <name evidence="3" type="ORF">TVAG_172940</name>
</gene>
<feature type="compositionally biased region" description="Basic and acidic residues" evidence="2">
    <location>
        <begin position="269"/>
        <end position="279"/>
    </location>
</feature>
<evidence type="ECO:0000313" key="4">
    <source>
        <dbReference type="Proteomes" id="UP000001542"/>
    </source>
</evidence>
<feature type="region of interest" description="Disordered" evidence="2">
    <location>
        <begin position="267"/>
        <end position="311"/>
    </location>
</feature>
<dbReference type="RefSeq" id="XP_001582022.1">
    <property type="nucleotide sequence ID" value="XM_001581972.1"/>
</dbReference>
<name>A2DF44_TRIV3</name>
<feature type="region of interest" description="Disordered" evidence="2">
    <location>
        <begin position="1"/>
        <end position="31"/>
    </location>
</feature>
<protein>
    <submittedName>
        <fullName evidence="3">Uncharacterized protein</fullName>
    </submittedName>
</protein>
<evidence type="ECO:0000313" key="3">
    <source>
        <dbReference type="EMBL" id="EAY21036.1"/>
    </source>
</evidence>
<dbReference type="EMBL" id="DS113193">
    <property type="protein sequence ID" value="EAY21036.1"/>
    <property type="molecule type" value="Genomic_DNA"/>
</dbReference>
<evidence type="ECO:0000256" key="2">
    <source>
        <dbReference type="SAM" id="MobiDB-lite"/>
    </source>
</evidence>
<dbReference type="OrthoDB" id="10614738at2759"/>
<dbReference type="InParanoid" id="A2DF44"/>